<protein>
    <recommendedName>
        <fullName evidence="2">DUF4417 domain-containing protein</fullName>
    </recommendedName>
</protein>
<dbReference type="InterPro" id="IPR025530">
    <property type="entry name" value="DUF4417"/>
</dbReference>
<evidence type="ECO:0008006" key="2">
    <source>
        <dbReference type="Google" id="ProtNLM"/>
    </source>
</evidence>
<comment type="caution">
    <text evidence="1">The sequence shown here is derived from an EMBL/GenBank/DDBJ whole genome shotgun (WGS) entry which is preliminary data.</text>
</comment>
<gene>
    <name evidence="1" type="ORF">EVA_21943</name>
</gene>
<dbReference type="EMBL" id="AMCI01009152">
    <property type="protein sequence ID" value="EJW89939.1"/>
    <property type="molecule type" value="Genomic_DNA"/>
</dbReference>
<dbReference type="Pfam" id="PF14386">
    <property type="entry name" value="DUF4417"/>
    <property type="match status" value="1"/>
</dbReference>
<organism evidence="1">
    <name type="scientific">gut metagenome</name>
    <dbReference type="NCBI Taxonomy" id="749906"/>
    <lineage>
        <taxon>unclassified sequences</taxon>
        <taxon>metagenomes</taxon>
        <taxon>organismal metagenomes</taxon>
    </lineage>
</organism>
<reference evidence="1" key="1">
    <citation type="journal article" date="2012" name="PLoS ONE">
        <title>Gene sets for utilization of primary and secondary nutrition supplies in the distal gut of endangered iberian lynx.</title>
        <authorList>
            <person name="Alcaide M."/>
            <person name="Messina E."/>
            <person name="Richter M."/>
            <person name="Bargiela R."/>
            <person name="Peplies J."/>
            <person name="Huws S.A."/>
            <person name="Newbold C.J."/>
            <person name="Golyshin P.N."/>
            <person name="Simon M.A."/>
            <person name="Lopez G."/>
            <person name="Yakimov M.M."/>
            <person name="Ferrer M."/>
        </authorList>
    </citation>
    <scope>NUCLEOTIDE SEQUENCE</scope>
</reference>
<proteinExistence type="predicted"/>
<sequence length="241" mass="27688">MVYNNTLFKAKDMYLMSCTPRGKLLEHESLSYHKRRMMEFNNMHLMDGMEFSDVNEFPLLKAYSGSVNLDFHPYSEHNKLDGKGQAIHFFAHDYKFATACDKKLEATTHKLSKFDCVFTPDYSLFVDVPSHLNKHSIYLSRFAGAHWQNCGVNVIPTASWGNADSFEYCFEGLPANSVIGVCGVGVQWSRSACLLWQYAMRTLEERLAPSLVIVYGEEIEIPGFQTPIIYIEDQISKFYRK</sequence>
<evidence type="ECO:0000313" key="1">
    <source>
        <dbReference type="EMBL" id="EJW89939.1"/>
    </source>
</evidence>
<dbReference type="AlphaFoldDB" id="J9FRC8"/>
<accession>J9FRC8</accession>
<name>J9FRC8_9ZZZZ</name>